<accession>A0A830GMH0</accession>
<gene>
    <name evidence="1" type="ORF">GCM10009030_22000</name>
</gene>
<dbReference type="Proteomes" id="UP000605784">
    <property type="component" value="Unassembled WGS sequence"/>
</dbReference>
<organism evidence="1 2">
    <name type="scientific">Haloarcula pellucida</name>
    <dbReference type="NCBI Taxonomy" id="1427151"/>
    <lineage>
        <taxon>Archaea</taxon>
        <taxon>Methanobacteriati</taxon>
        <taxon>Methanobacteriota</taxon>
        <taxon>Stenosarchaea group</taxon>
        <taxon>Halobacteria</taxon>
        <taxon>Halobacteriales</taxon>
        <taxon>Haloarculaceae</taxon>
        <taxon>Haloarcula</taxon>
    </lineage>
</organism>
<reference evidence="1" key="2">
    <citation type="submission" date="2020-09" db="EMBL/GenBank/DDBJ databases">
        <authorList>
            <person name="Sun Q."/>
            <person name="Ohkuma M."/>
        </authorList>
    </citation>
    <scope>NUCLEOTIDE SEQUENCE</scope>
    <source>
        <strain evidence="1">JCM 17820</strain>
    </source>
</reference>
<dbReference type="InterPro" id="IPR023199">
    <property type="entry name" value="GriE/MELC1_sf"/>
</dbReference>
<dbReference type="GeneID" id="44858998"/>
<dbReference type="Gene3D" id="3.30.1880.10">
    <property type="entry name" value="protein ne1242 domain like"/>
    <property type="match status" value="1"/>
</dbReference>
<name>A0A830GMH0_9EURY</name>
<reference evidence="1" key="1">
    <citation type="journal article" date="2014" name="Int. J. Syst. Evol. Microbiol.">
        <title>Complete genome sequence of Corynebacterium casei LMG S-19264T (=DSM 44701T), isolated from a smear-ripened cheese.</title>
        <authorList>
            <consortium name="US DOE Joint Genome Institute (JGI-PGF)"/>
            <person name="Walter F."/>
            <person name="Albersmeier A."/>
            <person name="Kalinowski J."/>
            <person name="Ruckert C."/>
        </authorList>
    </citation>
    <scope>NUCLEOTIDE SEQUENCE</scope>
    <source>
        <strain evidence="1">JCM 17820</strain>
    </source>
</reference>
<sequence>MAEKTKQYGRHEIVLNEEGPELAIDGTEIAVSDSDGTYWTPERPYEQYLSLEEIAKTLIDDDPEVW</sequence>
<dbReference type="RefSeq" id="WP_166973906.1">
    <property type="nucleotide sequence ID" value="NZ_BMOU01000003.1"/>
</dbReference>
<dbReference type="EMBL" id="BMOU01000003">
    <property type="protein sequence ID" value="GGN95015.1"/>
    <property type="molecule type" value="Genomic_DNA"/>
</dbReference>
<keyword evidence="2" id="KW-1185">Reference proteome</keyword>
<proteinExistence type="predicted"/>
<comment type="caution">
    <text evidence="1">The sequence shown here is derived from an EMBL/GenBank/DDBJ whole genome shotgun (WGS) entry which is preliminary data.</text>
</comment>
<protein>
    <submittedName>
        <fullName evidence="1">Uncharacterized protein</fullName>
    </submittedName>
</protein>
<evidence type="ECO:0000313" key="2">
    <source>
        <dbReference type="Proteomes" id="UP000605784"/>
    </source>
</evidence>
<dbReference type="AlphaFoldDB" id="A0A830GMH0"/>
<evidence type="ECO:0000313" key="1">
    <source>
        <dbReference type="EMBL" id="GGN95015.1"/>
    </source>
</evidence>